<dbReference type="GeneID" id="94429143"/>
<reference evidence="1 2" key="1">
    <citation type="journal article" date="2017" name="Int. J. Parasitol.">
        <title>The genome of the protozoan parasite Cystoisospora suis and a reverse vaccinology approach to identify vaccine candidates.</title>
        <authorList>
            <person name="Palmieri N."/>
            <person name="Shrestha A."/>
            <person name="Ruttkowski B."/>
            <person name="Beck T."/>
            <person name="Vogl C."/>
            <person name="Tomley F."/>
            <person name="Blake D.P."/>
            <person name="Joachim A."/>
        </authorList>
    </citation>
    <scope>NUCLEOTIDE SEQUENCE [LARGE SCALE GENOMIC DNA]</scope>
    <source>
        <strain evidence="1 2">Wien I</strain>
    </source>
</reference>
<accession>A0A2C6K461</accession>
<dbReference type="EMBL" id="MIGC01002781">
    <property type="protein sequence ID" value="PHJ20401.1"/>
    <property type="molecule type" value="Genomic_DNA"/>
</dbReference>
<dbReference type="AlphaFoldDB" id="A0A2C6K461"/>
<protein>
    <submittedName>
        <fullName evidence="1">Uncharacterized protein</fullName>
    </submittedName>
</protein>
<organism evidence="1 2">
    <name type="scientific">Cystoisospora suis</name>
    <dbReference type="NCBI Taxonomy" id="483139"/>
    <lineage>
        <taxon>Eukaryota</taxon>
        <taxon>Sar</taxon>
        <taxon>Alveolata</taxon>
        <taxon>Apicomplexa</taxon>
        <taxon>Conoidasida</taxon>
        <taxon>Coccidia</taxon>
        <taxon>Eucoccidiorida</taxon>
        <taxon>Eimeriorina</taxon>
        <taxon>Sarcocystidae</taxon>
        <taxon>Cystoisospora</taxon>
    </lineage>
</organism>
<evidence type="ECO:0000313" key="1">
    <source>
        <dbReference type="EMBL" id="PHJ20401.1"/>
    </source>
</evidence>
<gene>
    <name evidence="1" type="ORF">CSUI_005762</name>
</gene>
<dbReference type="VEuPathDB" id="ToxoDB:CSUI_005762"/>
<keyword evidence="2" id="KW-1185">Reference proteome</keyword>
<proteinExistence type="predicted"/>
<evidence type="ECO:0000313" key="2">
    <source>
        <dbReference type="Proteomes" id="UP000221165"/>
    </source>
</evidence>
<sequence length="174" mass="19291">MTWSVHGSHSYLATPSTERRKEFSAIRACIKGEESARTRPKVTPFPRTSSRVLGKLSQLVWLRLSGEGDAQGFLQAENETHLLKENSLGSVCVLSPKQIERASEEKRLTPCVQAVEARKTKKSLICLYCQSGLLWGKSTSSTRSYAMSTLHPRLHSLLLSLSVFVVVAPIYSTV</sequence>
<dbReference type="RefSeq" id="XP_067922089.1">
    <property type="nucleotide sequence ID" value="XM_068065932.1"/>
</dbReference>
<name>A0A2C6K461_9APIC</name>
<comment type="caution">
    <text evidence="1">The sequence shown here is derived from an EMBL/GenBank/DDBJ whole genome shotgun (WGS) entry which is preliminary data.</text>
</comment>
<dbReference type="Proteomes" id="UP000221165">
    <property type="component" value="Unassembled WGS sequence"/>
</dbReference>